<dbReference type="PROSITE" id="PS51257">
    <property type="entry name" value="PROKAR_LIPOPROTEIN"/>
    <property type="match status" value="1"/>
</dbReference>
<keyword evidence="1" id="KW-0732">Signal</keyword>
<dbReference type="PANTHER" id="PTHR43649">
    <property type="entry name" value="ARABINOSE-BINDING PROTEIN-RELATED"/>
    <property type="match status" value="1"/>
</dbReference>
<feature type="signal peptide" evidence="1">
    <location>
        <begin position="1"/>
        <end position="28"/>
    </location>
</feature>
<evidence type="ECO:0000313" key="2">
    <source>
        <dbReference type="EMBL" id="MBC8609776.1"/>
    </source>
</evidence>
<dbReference type="Pfam" id="PF01547">
    <property type="entry name" value="SBP_bac_1"/>
    <property type="match status" value="1"/>
</dbReference>
<sequence>MRGKRIVSTGIITMLLAGLLGSCGPISGAGTNESTGGKTAPEENKHLEIMTYDDDFWQRFVDDFCEKNPGYTVERKLSQAVDTGAIQATLSADDAPDILMVNSGPGRVLPLAQAGMLEDLTPYYEERGWADKTVPYVMDALHNFDNRIYEVVDNVDVFQMYYNKAIFKEAGVEPPTTWEEFENVLQTLKDAGVQPIVLGANDNFSLGHLMGNLIQSNVGYEKMTDILYGDSSWDCPEMIAAYQNLKDWVDKGYINDDAAAIAGIEGQTRHAMGEGAMMVIANGYLQQFVDQEMCKNEDFGTFMFPSQCGGTSAPTAGLAQSWVINKNADNKEGALVFLDYVINDKIDFYDVEKRGTCPTTIVPEGKLEGDPVALEAVKAMEGGAGFNPSVYTTANEKTAYYESNQAVLTGLKTPEEAVKAIQAAKEADDAK</sequence>
<dbReference type="SUPFAM" id="SSF53850">
    <property type="entry name" value="Periplasmic binding protein-like II"/>
    <property type="match status" value="1"/>
</dbReference>
<dbReference type="Proteomes" id="UP000632659">
    <property type="component" value="Unassembled WGS sequence"/>
</dbReference>
<evidence type="ECO:0000256" key="1">
    <source>
        <dbReference type="SAM" id="SignalP"/>
    </source>
</evidence>
<comment type="caution">
    <text evidence="2">The sequence shown here is derived from an EMBL/GenBank/DDBJ whole genome shotgun (WGS) entry which is preliminary data.</text>
</comment>
<dbReference type="EMBL" id="JACRTL010000001">
    <property type="protein sequence ID" value="MBC8609776.1"/>
    <property type="molecule type" value="Genomic_DNA"/>
</dbReference>
<dbReference type="Gene3D" id="3.40.190.10">
    <property type="entry name" value="Periplasmic binding protein-like II"/>
    <property type="match status" value="2"/>
</dbReference>
<evidence type="ECO:0000313" key="3">
    <source>
        <dbReference type="Proteomes" id="UP000632659"/>
    </source>
</evidence>
<name>A0A8J6TQV5_9FIRM</name>
<accession>A0A8J6TQV5</accession>
<feature type="chain" id="PRO_5039276969" evidence="1">
    <location>
        <begin position="29"/>
        <end position="431"/>
    </location>
</feature>
<keyword evidence="3" id="KW-1185">Reference proteome</keyword>
<dbReference type="InterPro" id="IPR006059">
    <property type="entry name" value="SBP"/>
</dbReference>
<protein>
    <submittedName>
        <fullName evidence="2">Extracellular solute-binding protein</fullName>
    </submittedName>
</protein>
<dbReference type="RefSeq" id="WP_187536160.1">
    <property type="nucleotide sequence ID" value="NZ_JACRTL010000001.1"/>
</dbReference>
<gene>
    <name evidence="2" type="ORF">H8702_01400</name>
</gene>
<dbReference type="AlphaFoldDB" id="A0A8J6TQV5"/>
<organism evidence="2 3">
    <name type="scientific">Massiliimalia timonensis</name>
    <dbReference type="NCBI Taxonomy" id="1987501"/>
    <lineage>
        <taxon>Bacteria</taxon>
        <taxon>Bacillati</taxon>
        <taxon>Bacillota</taxon>
        <taxon>Clostridia</taxon>
        <taxon>Eubacteriales</taxon>
        <taxon>Oscillospiraceae</taxon>
        <taxon>Massiliimalia</taxon>
    </lineage>
</organism>
<dbReference type="InterPro" id="IPR050490">
    <property type="entry name" value="Bact_solute-bd_prot1"/>
</dbReference>
<proteinExistence type="predicted"/>
<reference evidence="2" key="1">
    <citation type="submission" date="2020-08" db="EMBL/GenBank/DDBJ databases">
        <title>Genome public.</title>
        <authorList>
            <person name="Liu C."/>
            <person name="Sun Q."/>
        </authorList>
    </citation>
    <scope>NUCLEOTIDE SEQUENCE</scope>
    <source>
        <strain evidence="2">NSJ-15</strain>
    </source>
</reference>